<keyword evidence="3" id="KW-0804">Transcription</keyword>
<name>A0A975YEC5_9RHOB</name>
<dbReference type="GO" id="GO:0003700">
    <property type="term" value="F:DNA-binding transcription factor activity"/>
    <property type="evidence" value="ECO:0007669"/>
    <property type="project" value="InterPro"/>
</dbReference>
<dbReference type="Pfam" id="PF07702">
    <property type="entry name" value="UTRA"/>
    <property type="match status" value="1"/>
</dbReference>
<dbReference type="Pfam" id="PF00392">
    <property type="entry name" value="GntR"/>
    <property type="match status" value="1"/>
</dbReference>
<dbReference type="Proteomes" id="UP000693972">
    <property type="component" value="Unassembled WGS sequence"/>
</dbReference>
<dbReference type="InterPro" id="IPR036388">
    <property type="entry name" value="WH-like_DNA-bd_sf"/>
</dbReference>
<dbReference type="InterPro" id="IPR036390">
    <property type="entry name" value="WH_DNA-bd_sf"/>
</dbReference>
<dbReference type="RefSeq" id="WP_257893186.1">
    <property type="nucleotide sequence ID" value="NZ_JAIMBW010000001.1"/>
</dbReference>
<evidence type="ECO:0000259" key="4">
    <source>
        <dbReference type="SMART" id="SM00345"/>
    </source>
</evidence>
<evidence type="ECO:0000313" key="6">
    <source>
        <dbReference type="EMBL" id="QXL86227.1"/>
    </source>
</evidence>
<dbReference type="CDD" id="cd07377">
    <property type="entry name" value="WHTH_GntR"/>
    <property type="match status" value="1"/>
</dbReference>
<dbReference type="SUPFAM" id="SSF64288">
    <property type="entry name" value="Chorismate lyase-like"/>
    <property type="match status" value="1"/>
</dbReference>
<evidence type="ECO:0000259" key="5">
    <source>
        <dbReference type="SMART" id="SM00866"/>
    </source>
</evidence>
<dbReference type="PANTHER" id="PTHR44846:SF1">
    <property type="entry name" value="MANNOSYL-D-GLYCERATE TRANSPORT_METABOLISM SYSTEM REPRESSOR MNGR-RELATED"/>
    <property type="match status" value="1"/>
</dbReference>
<keyword evidence="7" id="KW-1185">Reference proteome</keyword>
<dbReference type="NCBIfam" id="TIGR02325">
    <property type="entry name" value="C_P_lyase_phnF"/>
    <property type="match status" value="1"/>
</dbReference>
<dbReference type="PRINTS" id="PR00035">
    <property type="entry name" value="HTHGNTR"/>
</dbReference>
<dbReference type="InterPro" id="IPR011663">
    <property type="entry name" value="UTRA"/>
</dbReference>
<organism evidence="6">
    <name type="scientific">Gymnodinialimonas phycosphaerae</name>
    <dbReference type="NCBI Taxonomy" id="2841589"/>
    <lineage>
        <taxon>Bacteria</taxon>
        <taxon>Pseudomonadati</taxon>
        <taxon>Pseudomonadota</taxon>
        <taxon>Alphaproteobacteria</taxon>
        <taxon>Rhodobacterales</taxon>
        <taxon>Paracoccaceae</taxon>
        <taxon>Gymnodinialimonas</taxon>
    </lineage>
</organism>
<dbReference type="GO" id="GO:0003677">
    <property type="term" value="F:DNA binding"/>
    <property type="evidence" value="ECO:0007669"/>
    <property type="project" value="UniProtKB-KW"/>
</dbReference>
<gene>
    <name evidence="6" type="primary">phnF</name>
    <name evidence="6" type="ORF">KUL25_12130</name>
</gene>
<dbReference type="InterPro" id="IPR012702">
    <property type="entry name" value="CP_lyase_PhnF"/>
</dbReference>
<keyword evidence="1" id="KW-0805">Transcription regulation</keyword>
<dbReference type="InterPro" id="IPR028978">
    <property type="entry name" value="Chorismate_lyase_/UTRA_dom_sf"/>
</dbReference>
<dbReference type="Gene3D" id="1.10.10.10">
    <property type="entry name" value="Winged helix-like DNA-binding domain superfamily/Winged helix DNA-binding domain"/>
    <property type="match status" value="1"/>
</dbReference>
<evidence type="ECO:0000256" key="1">
    <source>
        <dbReference type="ARBA" id="ARBA00023015"/>
    </source>
</evidence>
<dbReference type="PANTHER" id="PTHR44846">
    <property type="entry name" value="MANNOSYL-D-GLYCERATE TRANSPORT/METABOLISM SYSTEM REPRESSOR MNGR-RELATED"/>
    <property type="match status" value="1"/>
</dbReference>
<reference evidence="6 7" key="1">
    <citation type="submission" date="2021-07" db="EMBL/GenBank/DDBJ databases">
        <title>Karlodiniumbacter phycospheric gen. nov., sp. nov., a phycosphere bacterium isolated from karlodinium veneficum.</title>
        <authorList>
            <person name="Peng Y."/>
            <person name="Jiang L."/>
            <person name="Lee J."/>
        </authorList>
    </citation>
    <scope>NUCLEOTIDE SEQUENCE</scope>
    <source>
        <strain evidence="6 7">N5</strain>
    </source>
</reference>
<dbReference type="Gene3D" id="3.40.1410.10">
    <property type="entry name" value="Chorismate lyase-like"/>
    <property type="match status" value="1"/>
</dbReference>
<dbReference type="GO" id="GO:0045892">
    <property type="term" value="P:negative regulation of DNA-templated transcription"/>
    <property type="evidence" value="ECO:0007669"/>
    <property type="project" value="TreeGrafter"/>
</dbReference>
<accession>A0A975YEC5</accession>
<dbReference type="AlphaFoldDB" id="A0A975YEC5"/>
<sequence>MGRTALWTAIRDTLVRDISEGHYPPGQRLPTEAQLSERFGVNRHTVRRAIADMAEQNIVHSRRGAGVFVRHVPTPYRIGRRTRFRQNLSEAGRVPERRVLSLETRGANKQEAGALGLGKGEPAHVYEGISLSDGAPLALFCSVFPAARFPDLLTHLDEQGSVTKALEKQGLSDYTRKSTEITAKAASKTHATLLELSVGDPMLRTVAINVDTSGKPVEFGRTWFAADRVTLILGDGRIQQVV</sequence>
<dbReference type="EMBL" id="JAIMBW010000001">
    <property type="protein sequence ID" value="MBY4893511.1"/>
    <property type="molecule type" value="Genomic_DNA"/>
</dbReference>
<feature type="domain" description="HTH gntR-type" evidence="4">
    <location>
        <begin position="10"/>
        <end position="69"/>
    </location>
</feature>
<dbReference type="EMBL" id="CP078073">
    <property type="protein sequence ID" value="QXL86227.1"/>
    <property type="molecule type" value="Genomic_DNA"/>
</dbReference>
<proteinExistence type="predicted"/>
<dbReference type="SMART" id="SM00345">
    <property type="entry name" value="HTH_GNTR"/>
    <property type="match status" value="1"/>
</dbReference>
<dbReference type="SMART" id="SM00866">
    <property type="entry name" value="UTRA"/>
    <property type="match status" value="1"/>
</dbReference>
<protein>
    <submittedName>
        <fullName evidence="6">Phosphonate metabolism transcriptional regulator PhnF</fullName>
    </submittedName>
</protein>
<feature type="domain" description="UbiC transcription regulator-associated" evidence="5">
    <location>
        <begin position="90"/>
        <end position="230"/>
    </location>
</feature>
<evidence type="ECO:0000313" key="7">
    <source>
        <dbReference type="Proteomes" id="UP000693972"/>
    </source>
</evidence>
<evidence type="ECO:0000256" key="2">
    <source>
        <dbReference type="ARBA" id="ARBA00023125"/>
    </source>
</evidence>
<dbReference type="InterPro" id="IPR000524">
    <property type="entry name" value="Tscrpt_reg_HTH_GntR"/>
</dbReference>
<dbReference type="SUPFAM" id="SSF46785">
    <property type="entry name" value="Winged helix' DNA-binding domain"/>
    <property type="match status" value="1"/>
</dbReference>
<keyword evidence="2" id="KW-0238">DNA-binding</keyword>
<dbReference type="InterPro" id="IPR050679">
    <property type="entry name" value="Bact_HTH_transcr_reg"/>
</dbReference>
<evidence type="ECO:0000256" key="3">
    <source>
        <dbReference type="ARBA" id="ARBA00023163"/>
    </source>
</evidence>